<dbReference type="GO" id="GO:0016747">
    <property type="term" value="F:acyltransferase activity, transferring groups other than amino-acyl groups"/>
    <property type="evidence" value="ECO:0007669"/>
    <property type="project" value="InterPro"/>
</dbReference>
<dbReference type="InterPro" id="IPR040549">
    <property type="entry name" value="DUF5613"/>
</dbReference>
<sequence>MKKITFQNIFTRGHVIVENACYRQIHYPEMLMRYDSNFIEFKRMPTVETFKEVEGYLREYHLNHGQNHLKFYFPENQQPTEEIQNYLRENGYSQGFLELYGIKPQSFPVIEMNPAISIQTVTKDTLAILQQLKYQNDLVFGREFADQKANLIKKIVDEPNVQQLLAFYEGQAVGYVDLILSKDTVEIDELSVSESYQKKGIGSHLQRFAMDHYPDRMIILVADGEDTPREMYQKQQYHCFGFQYEVLKEC</sequence>
<feature type="domain" description="N-acetyltransferase" evidence="1">
    <location>
        <begin position="116"/>
        <end position="250"/>
    </location>
</feature>
<dbReference type="SUPFAM" id="SSF55729">
    <property type="entry name" value="Acyl-CoA N-acyltransferases (Nat)"/>
    <property type="match status" value="1"/>
</dbReference>
<dbReference type="InterPro" id="IPR016181">
    <property type="entry name" value="Acyl_CoA_acyltransferase"/>
</dbReference>
<organism evidence="2 3">
    <name type="scientific">Enterococcus aquimarinus</name>
    <dbReference type="NCBI Taxonomy" id="328396"/>
    <lineage>
        <taxon>Bacteria</taxon>
        <taxon>Bacillati</taxon>
        <taxon>Bacillota</taxon>
        <taxon>Bacilli</taxon>
        <taxon>Lactobacillales</taxon>
        <taxon>Enterococcaceae</taxon>
        <taxon>Enterococcus</taxon>
    </lineage>
</organism>
<dbReference type="CDD" id="cd04301">
    <property type="entry name" value="NAT_SF"/>
    <property type="match status" value="1"/>
</dbReference>
<dbReference type="Gene3D" id="3.40.630.30">
    <property type="match status" value="1"/>
</dbReference>
<name>A0A1L8QY16_9ENTE</name>
<proteinExistence type="predicted"/>
<gene>
    <name evidence="2" type="ORF">RU93_GL000295</name>
</gene>
<dbReference type="OrthoDB" id="9803772at2"/>
<protein>
    <recommendedName>
        <fullName evidence="1">N-acetyltransferase domain-containing protein</fullName>
    </recommendedName>
</protein>
<dbReference type="Pfam" id="PF18467">
    <property type="entry name" value="DUF5613"/>
    <property type="match status" value="1"/>
</dbReference>
<comment type="caution">
    <text evidence="2">The sequence shown here is derived from an EMBL/GenBank/DDBJ whole genome shotgun (WGS) entry which is preliminary data.</text>
</comment>
<evidence type="ECO:0000259" key="1">
    <source>
        <dbReference type="PROSITE" id="PS51186"/>
    </source>
</evidence>
<evidence type="ECO:0000313" key="3">
    <source>
        <dbReference type="Proteomes" id="UP000182149"/>
    </source>
</evidence>
<reference evidence="2 3" key="1">
    <citation type="submission" date="2014-12" db="EMBL/GenBank/DDBJ databases">
        <title>Draft genome sequences of 29 type strains of Enterococci.</title>
        <authorList>
            <person name="Zhong Z."/>
            <person name="Sun Z."/>
            <person name="Liu W."/>
            <person name="Zhang W."/>
            <person name="Zhang H."/>
        </authorList>
    </citation>
    <scope>NUCLEOTIDE SEQUENCE [LARGE SCALE GENOMIC DNA]</scope>
    <source>
        <strain evidence="2 3">DSM 17690</strain>
    </source>
</reference>
<evidence type="ECO:0000313" key="2">
    <source>
        <dbReference type="EMBL" id="OJG12365.1"/>
    </source>
</evidence>
<dbReference type="PROSITE" id="PS51186">
    <property type="entry name" value="GNAT"/>
    <property type="match status" value="1"/>
</dbReference>
<dbReference type="RefSeq" id="WP_071873842.1">
    <property type="nucleotide sequence ID" value="NZ_JBHSHF010000002.1"/>
</dbReference>
<dbReference type="AlphaFoldDB" id="A0A1L8QY16"/>
<dbReference type="Proteomes" id="UP000182149">
    <property type="component" value="Unassembled WGS sequence"/>
</dbReference>
<dbReference type="STRING" id="328396.RU93_GL000295"/>
<keyword evidence="3" id="KW-1185">Reference proteome</keyword>
<dbReference type="EMBL" id="JXKD01000001">
    <property type="protein sequence ID" value="OJG12365.1"/>
    <property type="molecule type" value="Genomic_DNA"/>
</dbReference>
<accession>A0A1L8QY16</accession>
<dbReference type="Pfam" id="PF00583">
    <property type="entry name" value="Acetyltransf_1"/>
    <property type="match status" value="1"/>
</dbReference>
<dbReference type="InterPro" id="IPR000182">
    <property type="entry name" value="GNAT_dom"/>
</dbReference>